<dbReference type="InterPro" id="IPR035979">
    <property type="entry name" value="RBD_domain_sf"/>
</dbReference>
<dbReference type="OrthoDB" id="446113at2759"/>
<accession>G0WCI0</accession>
<gene>
    <name evidence="6" type="primary">NDAI0F01720</name>
    <name evidence="6" type="ordered locus">NDAI_0F01720</name>
</gene>
<dbReference type="Pfam" id="PF00076">
    <property type="entry name" value="RRM_1"/>
    <property type="match status" value="2"/>
</dbReference>
<dbReference type="Gene3D" id="3.30.70.330">
    <property type="match status" value="3"/>
</dbReference>
<dbReference type="SUPFAM" id="SSF54928">
    <property type="entry name" value="RNA-binding domain, RBD"/>
    <property type="match status" value="3"/>
</dbReference>
<protein>
    <recommendedName>
        <fullName evidence="5">RRM domain-containing protein</fullName>
    </recommendedName>
</protein>
<dbReference type="eggNOG" id="KOG0118">
    <property type="taxonomic scope" value="Eukaryota"/>
</dbReference>
<keyword evidence="7" id="KW-1185">Reference proteome</keyword>
<dbReference type="KEGG" id="ndi:NDAI_0F01720"/>
<dbReference type="HOGENOM" id="CLU_576310_0_0_1"/>
<dbReference type="Proteomes" id="UP000000689">
    <property type="component" value="Chromosome 6"/>
</dbReference>
<evidence type="ECO:0000256" key="2">
    <source>
        <dbReference type="ARBA" id="ARBA00022884"/>
    </source>
</evidence>
<keyword evidence="2 3" id="KW-0694">RNA-binding</keyword>
<evidence type="ECO:0000313" key="7">
    <source>
        <dbReference type="Proteomes" id="UP000000689"/>
    </source>
</evidence>
<evidence type="ECO:0000256" key="4">
    <source>
        <dbReference type="SAM" id="MobiDB-lite"/>
    </source>
</evidence>
<dbReference type="AlphaFoldDB" id="G0WCI0"/>
<dbReference type="STRING" id="1071378.G0WCI0"/>
<dbReference type="EMBL" id="HE580272">
    <property type="protein sequence ID" value="CCD25491.1"/>
    <property type="molecule type" value="Genomic_DNA"/>
</dbReference>
<keyword evidence="1" id="KW-0677">Repeat</keyword>
<dbReference type="GeneID" id="11496829"/>
<dbReference type="InterPro" id="IPR012677">
    <property type="entry name" value="Nucleotide-bd_a/b_plait_sf"/>
</dbReference>
<dbReference type="RefSeq" id="XP_003670734.1">
    <property type="nucleotide sequence ID" value="XM_003670686.1"/>
</dbReference>
<evidence type="ECO:0000256" key="1">
    <source>
        <dbReference type="ARBA" id="ARBA00022737"/>
    </source>
</evidence>
<dbReference type="GO" id="GO:0005829">
    <property type="term" value="C:cytosol"/>
    <property type="evidence" value="ECO:0007669"/>
    <property type="project" value="TreeGrafter"/>
</dbReference>
<reference evidence="6 7" key="1">
    <citation type="journal article" date="2011" name="Proc. Natl. Acad. Sci. U.S.A.">
        <title>Evolutionary erosion of yeast sex chromosomes by mating-type switching accidents.</title>
        <authorList>
            <person name="Gordon J.L."/>
            <person name="Armisen D."/>
            <person name="Proux-Wera E."/>
            <person name="Oheigeartaigh S.S."/>
            <person name="Byrne K.P."/>
            <person name="Wolfe K.H."/>
        </authorList>
    </citation>
    <scope>NUCLEOTIDE SEQUENCE [LARGE SCALE GENOMIC DNA]</scope>
    <source>
        <strain evidence="7">ATCC 10597 / BCRC 20456 / CBS 421 / NBRC 0211 / NRRL Y-12639</strain>
    </source>
</reference>
<dbReference type="PANTHER" id="PTHR47640">
    <property type="entry name" value="TRNA SELENOCYSTEINE 1-ASSOCIATED PROTEIN 1-RELATED-RELATED"/>
    <property type="match status" value="1"/>
</dbReference>
<dbReference type="InterPro" id="IPR050825">
    <property type="entry name" value="RBM42_RBP45_47-like"/>
</dbReference>
<dbReference type="InterPro" id="IPR000504">
    <property type="entry name" value="RRM_dom"/>
</dbReference>
<feature type="domain" description="RRM" evidence="5">
    <location>
        <begin position="160"/>
        <end position="239"/>
    </location>
</feature>
<dbReference type="SMART" id="SM00360">
    <property type="entry name" value="RRM"/>
    <property type="match status" value="3"/>
</dbReference>
<feature type="domain" description="RRM" evidence="5">
    <location>
        <begin position="308"/>
        <end position="380"/>
    </location>
</feature>
<dbReference type="GO" id="GO:0003729">
    <property type="term" value="F:mRNA binding"/>
    <property type="evidence" value="ECO:0007669"/>
    <property type="project" value="InterPro"/>
</dbReference>
<feature type="compositionally biased region" description="Polar residues" evidence="4">
    <location>
        <begin position="447"/>
        <end position="461"/>
    </location>
</feature>
<dbReference type="PROSITE" id="PS50102">
    <property type="entry name" value="RRM"/>
    <property type="match status" value="2"/>
</dbReference>
<organism evidence="6 7">
    <name type="scientific">Naumovozyma dairenensis (strain ATCC 10597 / BCRC 20456 / CBS 421 / NBRC 0211 / NRRL Y-12639)</name>
    <name type="common">Saccharomyces dairenensis</name>
    <dbReference type="NCBI Taxonomy" id="1071378"/>
    <lineage>
        <taxon>Eukaryota</taxon>
        <taxon>Fungi</taxon>
        <taxon>Dikarya</taxon>
        <taxon>Ascomycota</taxon>
        <taxon>Saccharomycotina</taxon>
        <taxon>Saccharomycetes</taxon>
        <taxon>Saccharomycetales</taxon>
        <taxon>Saccharomycetaceae</taxon>
        <taxon>Naumovozyma</taxon>
    </lineage>
</organism>
<proteinExistence type="predicted"/>
<evidence type="ECO:0000259" key="5">
    <source>
        <dbReference type="PROSITE" id="PS50102"/>
    </source>
</evidence>
<feature type="compositionally biased region" description="Basic and acidic residues" evidence="4">
    <location>
        <begin position="463"/>
        <end position="474"/>
    </location>
</feature>
<name>G0WCI0_NAUDC</name>
<sequence length="474" mass="52949">MFYQDISTPKLPIKEPTRTLWMGNLHSSFDEITIQEMWNFLNRSVSVELIKVQDDRLPSFSNSGHVENYIHNTTAIMANVEQEKVAASVDSIKSEHKQANYCLVEFESQQEAAEALTLNGLPLPNFFSRSRNSVINASQLSVFRLNWAVWPTVNGLSPEYPLFVGNLSSITREADLLLLFRSRYKSVKTVRMMTEPIPGKSDSFGFICFANCEERRLAAEEMNGICFQDKYIKVAIANPRDNMIPSSTDVPPVKNIPPLIKTANDLLTNNLNAVQEQTAQLALSTVVTGNLRSNGNIRQGLGSNSKNSTIFVGGLSTDVSEQELNELFRPFGEIMDVKIPLGKKCGFVTFKRRIDAKAAIKGLHGFLVRGCPIRLSWGKTFNNTVDLTSGTTRSFNSGYDSPFKYTFPDYSNCSAAWTNYPIEVCPRSCTHHSIPSYTPISKKSMVSAKQQSVTTARNVKSSHYHDENPRNRGG</sequence>
<evidence type="ECO:0000313" key="6">
    <source>
        <dbReference type="EMBL" id="CCD25491.1"/>
    </source>
</evidence>
<evidence type="ECO:0000256" key="3">
    <source>
        <dbReference type="PROSITE-ProRule" id="PRU00176"/>
    </source>
</evidence>
<dbReference type="PANTHER" id="PTHR47640:SF10">
    <property type="entry name" value="TRNA SELENOCYSTEINE 1-ASSOCIATED PROTEIN 1-RELATED"/>
    <property type="match status" value="1"/>
</dbReference>
<feature type="region of interest" description="Disordered" evidence="4">
    <location>
        <begin position="442"/>
        <end position="474"/>
    </location>
</feature>